<evidence type="ECO:0000313" key="3">
    <source>
        <dbReference type="Proteomes" id="UP000002247"/>
    </source>
</evidence>
<dbReference type="Proteomes" id="UP000002247">
    <property type="component" value="Chromosome"/>
</dbReference>
<sequence length="333" mass="36159">MDELLWFGLSEQAWLSVVVAASLAISLVVTLVSRAVVDPEVVAQGTGFFGGDSLELRSVWGRGALLCMGLVLCGAVVVVSDGGLDTLVLFSLFATLVVLAVELLFPGALTPGAVGDVDRFSTRRDGTLVRGVALRAKFSHRIAEGIAFLFFSGALLGFAAKAWGDPWAFLEGKSSFERWLVIALPGVLGALGFTAALFALFDGEYEQNLLVMTPDWFSFPADSKKSVKTIMWRDVCEMRRCEDEDIVAYSVEDEAGNDRTVHVSRAGDYLAAFDVNGAVLGRMLLTGLPRKDQFEKVLTSLWNEPQRRARLAGQDAVAWVRQLAEREAGRTSE</sequence>
<dbReference type="RefSeq" id="WP_013137205.1">
    <property type="nucleotide sequence ID" value="NC_014168.1"/>
</dbReference>
<gene>
    <name evidence="2" type="ordered locus">Srot_0262</name>
</gene>
<protein>
    <submittedName>
        <fullName evidence="2">Uncharacterized protein</fullName>
    </submittedName>
</protein>
<proteinExistence type="predicted"/>
<organism evidence="2 3">
    <name type="scientific">Segniliparus rotundus (strain ATCC BAA-972 / CDC 1076 / CIP 108378 / DSM 44985 / JCM 13578)</name>
    <dbReference type="NCBI Taxonomy" id="640132"/>
    <lineage>
        <taxon>Bacteria</taxon>
        <taxon>Bacillati</taxon>
        <taxon>Actinomycetota</taxon>
        <taxon>Actinomycetes</taxon>
        <taxon>Mycobacteriales</taxon>
        <taxon>Segniliparaceae</taxon>
        <taxon>Segniliparus</taxon>
    </lineage>
</organism>
<dbReference type="STRING" id="640132.Srot_0262"/>
<keyword evidence="1" id="KW-0472">Membrane</keyword>
<evidence type="ECO:0000313" key="2">
    <source>
        <dbReference type="EMBL" id="ADG96749.1"/>
    </source>
</evidence>
<keyword evidence="3" id="KW-1185">Reference proteome</keyword>
<evidence type="ECO:0000256" key="1">
    <source>
        <dbReference type="SAM" id="Phobius"/>
    </source>
</evidence>
<feature type="transmembrane region" description="Helical" evidence="1">
    <location>
        <begin position="180"/>
        <end position="201"/>
    </location>
</feature>
<dbReference type="KEGG" id="srt:Srot_0262"/>
<keyword evidence="1" id="KW-1133">Transmembrane helix</keyword>
<dbReference type="AlphaFoldDB" id="D6ZAZ0"/>
<name>D6ZAZ0_SEGRD</name>
<feature type="transmembrane region" description="Helical" evidence="1">
    <location>
        <begin position="142"/>
        <end position="160"/>
    </location>
</feature>
<feature type="transmembrane region" description="Helical" evidence="1">
    <location>
        <begin position="12"/>
        <end position="32"/>
    </location>
</feature>
<feature type="transmembrane region" description="Helical" evidence="1">
    <location>
        <begin position="86"/>
        <end position="105"/>
    </location>
</feature>
<keyword evidence="1" id="KW-0812">Transmembrane</keyword>
<dbReference type="EMBL" id="CP001958">
    <property type="protein sequence ID" value="ADG96749.1"/>
    <property type="molecule type" value="Genomic_DNA"/>
</dbReference>
<accession>D6ZAZ0</accession>
<reference evidence="2 3" key="1">
    <citation type="journal article" date="2010" name="Stand. Genomic Sci.">
        <title>Complete genome sequence of Segniliparus rotundus type strain (CDC 1076).</title>
        <authorList>
            <person name="Sikorski J."/>
            <person name="Lapidus A."/>
            <person name="Copeland A."/>
            <person name="Misra M."/>
            <person name="Glavina Del Rio T."/>
            <person name="Nolan M."/>
            <person name="Lucas S."/>
            <person name="Chen F."/>
            <person name="Tice H."/>
            <person name="Cheng J.F."/>
            <person name="Jando M."/>
            <person name="Schneider S."/>
            <person name="Bruce D."/>
            <person name="Goodwin L."/>
            <person name="Pitluck S."/>
            <person name="Liolios K."/>
            <person name="Mikhailova N."/>
            <person name="Pati A."/>
            <person name="Ivanova N."/>
            <person name="Mavromatis K."/>
            <person name="Chen A."/>
            <person name="Palaniappan K."/>
            <person name="Chertkov O."/>
            <person name="Land M."/>
            <person name="Hauser L."/>
            <person name="Chang Y.J."/>
            <person name="Jeffries C.D."/>
            <person name="Brettin T."/>
            <person name="Detter J.C."/>
            <person name="Han C."/>
            <person name="Rohde M."/>
            <person name="Goker M."/>
            <person name="Bristow J."/>
            <person name="Eisen J.A."/>
            <person name="Markowitz V."/>
            <person name="Hugenholtz P."/>
            <person name="Kyrpides N.C."/>
            <person name="Klenk H.P."/>
        </authorList>
    </citation>
    <scope>NUCLEOTIDE SEQUENCE [LARGE SCALE GENOMIC DNA]</scope>
    <source>
        <strain evidence="3">ATCC BAA-972 / CDC 1076 / CIP 108378 / DSM 44985 / JCM 13578</strain>
    </source>
</reference>
<dbReference type="HOGENOM" id="CLU_833915_0_0_11"/>
<feature type="transmembrane region" description="Helical" evidence="1">
    <location>
        <begin position="59"/>
        <end position="80"/>
    </location>
</feature>